<dbReference type="Pfam" id="PF21906">
    <property type="entry name" value="WHD_NrtR"/>
    <property type="match status" value="1"/>
</dbReference>
<dbReference type="InterPro" id="IPR054105">
    <property type="entry name" value="WHD_NrtR"/>
</dbReference>
<dbReference type="Gene3D" id="3.90.79.10">
    <property type="entry name" value="Nucleoside Triphosphate Pyrophosphohydrolase"/>
    <property type="match status" value="1"/>
</dbReference>
<evidence type="ECO:0000259" key="2">
    <source>
        <dbReference type="Pfam" id="PF21906"/>
    </source>
</evidence>
<dbReference type="Gene3D" id="1.10.10.10">
    <property type="entry name" value="Winged helix-like DNA-binding domain superfamily/Winged helix DNA-binding domain"/>
    <property type="match status" value="1"/>
</dbReference>
<protein>
    <submittedName>
        <fullName evidence="3">DNA mismatch repair protein MutT</fullName>
    </submittedName>
</protein>
<evidence type="ECO:0000313" key="3">
    <source>
        <dbReference type="EMBL" id="GGB14781.1"/>
    </source>
</evidence>
<keyword evidence="4" id="KW-1185">Reference proteome</keyword>
<dbReference type="InterPro" id="IPR000086">
    <property type="entry name" value="NUDIX_hydrolase_dom"/>
</dbReference>
<comment type="caution">
    <text evidence="3">The sequence shown here is derived from an EMBL/GenBank/DDBJ whole genome shotgun (WGS) entry which is preliminary data.</text>
</comment>
<accession>A0A8J2UGM6</accession>
<evidence type="ECO:0000259" key="1">
    <source>
        <dbReference type="Pfam" id="PF00293"/>
    </source>
</evidence>
<dbReference type="InterPro" id="IPR015797">
    <property type="entry name" value="NUDIX_hydrolase-like_dom_sf"/>
</dbReference>
<dbReference type="PANTHER" id="PTHR43736">
    <property type="entry name" value="ADP-RIBOSE PYROPHOSPHATASE"/>
    <property type="match status" value="1"/>
</dbReference>
<dbReference type="InterPro" id="IPR036388">
    <property type="entry name" value="WH-like_DNA-bd_sf"/>
</dbReference>
<dbReference type="CDD" id="cd18873">
    <property type="entry name" value="NUDIX_NadM_like"/>
    <property type="match status" value="1"/>
</dbReference>
<dbReference type="Pfam" id="PF00293">
    <property type="entry name" value="NUDIX"/>
    <property type="match status" value="1"/>
</dbReference>
<reference evidence="3" key="1">
    <citation type="journal article" date="2014" name="Int. J. Syst. Evol. Microbiol.">
        <title>Complete genome sequence of Corynebacterium casei LMG S-19264T (=DSM 44701T), isolated from a smear-ripened cheese.</title>
        <authorList>
            <consortium name="US DOE Joint Genome Institute (JGI-PGF)"/>
            <person name="Walter F."/>
            <person name="Albersmeier A."/>
            <person name="Kalinowski J."/>
            <person name="Ruckert C."/>
        </authorList>
    </citation>
    <scope>NUCLEOTIDE SEQUENCE</scope>
    <source>
        <strain evidence="3">CGMCC 1.15448</strain>
    </source>
</reference>
<organism evidence="3 4">
    <name type="scientific">Puia dinghuensis</name>
    <dbReference type="NCBI Taxonomy" id="1792502"/>
    <lineage>
        <taxon>Bacteria</taxon>
        <taxon>Pseudomonadati</taxon>
        <taxon>Bacteroidota</taxon>
        <taxon>Chitinophagia</taxon>
        <taxon>Chitinophagales</taxon>
        <taxon>Chitinophagaceae</taxon>
        <taxon>Puia</taxon>
    </lineage>
</organism>
<proteinExistence type="predicted"/>
<dbReference type="PANTHER" id="PTHR43736:SF4">
    <property type="entry name" value="SLR1690 PROTEIN"/>
    <property type="match status" value="1"/>
</dbReference>
<gene>
    <name evidence="3" type="ORF">GCM10011511_43180</name>
</gene>
<evidence type="ECO:0000313" key="4">
    <source>
        <dbReference type="Proteomes" id="UP000607559"/>
    </source>
</evidence>
<dbReference type="SUPFAM" id="SSF55811">
    <property type="entry name" value="Nudix"/>
    <property type="match status" value="1"/>
</dbReference>
<feature type="domain" description="NrtR DNA-binding winged helix" evidence="2">
    <location>
        <begin position="182"/>
        <end position="242"/>
    </location>
</feature>
<reference evidence="3" key="2">
    <citation type="submission" date="2020-09" db="EMBL/GenBank/DDBJ databases">
        <authorList>
            <person name="Sun Q."/>
            <person name="Zhou Y."/>
        </authorList>
    </citation>
    <scope>NUCLEOTIDE SEQUENCE</scope>
    <source>
        <strain evidence="3">CGMCC 1.15448</strain>
    </source>
</reference>
<dbReference type="EMBL" id="BMJC01000005">
    <property type="protein sequence ID" value="GGB14781.1"/>
    <property type="molecule type" value="Genomic_DNA"/>
</dbReference>
<feature type="domain" description="Nudix hydrolase" evidence="1">
    <location>
        <begin position="21"/>
        <end position="161"/>
    </location>
</feature>
<name>A0A8J2UGM6_9BACT</name>
<dbReference type="RefSeq" id="WP_188935710.1">
    <property type="nucleotide sequence ID" value="NZ_BMJC01000005.1"/>
</dbReference>
<dbReference type="Proteomes" id="UP000607559">
    <property type="component" value="Unassembled WGS sequence"/>
</dbReference>
<sequence>MNINEELKEFILHGYRQYIPHVSIDCAIFGYHDRQLKVLLIKHKFLNGWCLPGGYIKRTEKLVEAAGRNVKERTGIEGLFLQQFKTFGDPNRANTDKFDEEKWFALTGIRMTPDNWLVDQTISVGFYAITDFSLSVPQPGIMAEACTWFDIHAIPHLEFDHDEMVKEALHTMRVQLYHYPIGYNLLPEKFTLSDIHSLYETLLEKKLDISNFPKKLITLGLLKKTTEKRNIGAHRSPHLYRFDKARYDQALSEGLVLS</sequence>
<dbReference type="AlphaFoldDB" id="A0A8J2UGM6"/>